<evidence type="ECO:0000256" key="2">
    <source>
        <dbReference type="ARBA" id="ARBA00004651"/>
    </source>
</evidence>
<keyword evidence="6" id="KW-0808">Transferase</keyword>
<keyword evidence="7 12" id="KW-0812">Transmembrane</keyword>
<dbReference type="Pfam" id="PF17689">
    <property type="entry name" value="Arabino_trans_N"/>
    <property type="match status" value="2"/>
</dbReference>
<dbReference type="Pfam" id="PF04602">
    <property type="entry name" value="Arabinose_trans"/>
    <property type="match status" value="1"/>
</dbReference>
<feature type="transmembrane region" description="Helical" evidence="12">
    <location>
        <begin position="698"/>
        <end position="715"/>
    </location>
</feature>
<feature type="transmembrane region" description="Helical" evidence="12">
    <location>
        <begin position="601"/>
        <end position="621"/>
    </location>
</feature>
<evidence type="ECO:0000256" key="11">
    <source>
        <dbReference type="SAM" id="MobiDB-lite"/>
    </source>
</evidence>
<evidence type="ECO:0000256" key="9">
    <source>
        <dbReference type="ARBA" id="ARBA00023136"/>
    </source>
</evidence>
<evidence type="ECO:0000256" key="7">
    <source>
        <dbReference type="ARBA" id="ARBA00022692"/>
    </source>
</evidence>
<dbReference type="RefSeq" id="WP_378613625.1">
    <property type="nucleotide sequence ID" value="NZ_JBHSAX010000014.1"/>
</dbReference>
<comment type="similarity">
    <text evidence="3">Belongs to the emb family.</text>
</comment>
<evidence type="ECO:0000256" key="8">
    <source>
        <dbReference type="ARBA" id="ARBA00022989"/>
    </source>
</evidence>
<dbReference type="InterPro" id="IPR040920">
    <property type="entry name" value="Arabino_trans_N"/>
</dbReference>
<keyword evidence="17" id="KW-1185">Reference proteome</keyword>
<dbReference type="Gene3D" id="2.60.120.940">
    <property type="entry name" value="EmbC, C-terminal domain, subdomain 2"/>
    <property type="match status" value="1"/>
</dbReference>
<dbReference type="Proteomes" id="UP001595696">
    <property type="component" value="Unassembled WGS sequence"/>
</dbReference>
<accession>A0ABV8DW64</accession>
<protein>
    <submittedName>
        <fullName evidence="16">Arabinosyltransferase domain-containing protein</fullName>
    </submittedName>
</protein>
<proteinExistence type="inferred from homology"/>
<evidence type="ECO:0000256" key="4">
    <source>
        <dbReference type="ARBA" id="ARBA00022475"/>
    </source>
</evidence>
<dbReference type="Pfam" id="PF14896">
    <property type="entry name" value="Arabino_trans_C"/>
    <property type="match status" value="1"/>
</dbReference>
<evidence type="ECO:0000256" key="1">
    <source>
        <dbReference type="ARBA" id="ARBA00003001"/>
    </source>
</evidence>
<feature type="domain" description="Arabinosyltransferas concanavalin like" evidence="15">
    <location>
        <begin position="37"/>
        <end position="80"/>
    </location>
</feature>
<feature type="transmembrane region" description="Helical" evidence="12">
    <location>
        <begin position="403"/>
        <end position="419"/>
    </location>
</feature>
<dbReference type="InterPro" id="IPR042486">
    <property type="entry name" value="Arabino_trans_C_2"/>
</dbReference>
<feature type="region of interest" description="Disordered" evidence="11">
    <location>
        <begin position="78"/>
        <end position="131"/>
    </location>
</feature>
<dbReference type="InterPro" id="IPR027451">
    <property type="entry name" value="EmbABC_dom1"/>
</dbReference>
<organism evidence="16 17">
    <name type="scientific">Nocardia jiangsuensis</name>
    <dbReference type="NCBI Taxonomy" id="1691563"/>
    <lineage>
        <taxon>Bacteria</taxon>
        <taxon>Bacillati</taxon>
        <taxon>Actinomycetota</taxon>
        <taxon>Actinomycetes</taxon>
        <taxon>Mycobacteriales</taxon>
        <taxon>Nocardiaceae</taxon>
        <taxon>Nocardia</taxon>
    </lineage>
</organism>
<feature type="transmembrane region" description="Helical" evidence="12">
    <location>
        <begin position="506"/>
        <end position="526"/>
    </location>
</feature>
<gene>
    <name evidence="16" type="ORF">ACFO0B_18035</name>
</gene>
<evidence type="ECO:0000256" key="3">
    <source>
        <dbReference type="ARBA" id="ARBA00008195"/>
    </source>
</evidence>
<comment type="subcellular location">
    <subcellularLocation>
        <location evidence="2">Cell membrane</location>
        <topology evidence="2">Multi-pass membrane protein</topology>
    </subcellularLocation>
</comment>
<feature type="transmembrane region" description="Helical" evidence="12">
    <location>
        <begin position="627"/>
        <end position="650"/>
    </location>
</feature>
<evidence type="ECO:0000256" key="5">
    <source>
        <dbReference type="ARBA" id="ARBA00022676"/>
    </source>
</evidence>
<feature type="domain" description="Arabinosyltransferase C-terminal" evidence="14">
    <location>
        <begin position="752"/>
        <end position="1138"/>
    </location>
</feature>
<feature type="compositionally biased region" description="Low complexity" evidence="11">
    <location>
        <begin position="842"/>
        <end position="853"/>
    </location>
</feature>
<keyword evidence="4" id="KW-1003">Cell membrane</keyword>
<feature type="transmembrane region" description="Helical" evidence="12">
    <location>
        <begin position="294"/>
        <end position="314"/>
    </location>
</feature>
<feature type="transmembrane region" description="Helical" evidence="12">
    <location>
        <begin position="258"/>
        <end position="278"/>
    </location>
</feature>
<comment type="function">
    <text evidence="1">Arabinosyl transferase responsible for the polymerization of arabinose into the arabinan of arabinogalactan.</text>
</comment>
<keyword evidence="5" id="KW-0328">Glycosyltransferase</keyword>
<name>A0ABV8DW64_9NOCA</name>
<feature type="domain" description="Arabinosyltransferas concanavalin like" evidence="15">
    <location>
        <begin position="129"/>
        <end position="248"/>
    </location>
</feature>
<comment type="caution">
    <text evidence="16">The sequence shown here is derived from an EMBL/GenBank/DDBJ whole genome shotgun (WGS) entry which is preliminary data.</text>
</comment>
<dbReference type="InterPro" id="IPR007680">
    <property type="entry name" value="Arabino_trans_central"/>
</dbReference>
<dbReference type="InterPro" id="IPR032731">
    <property type="entry name" value="Arabino_trans_C"/>
</dbReference>
<evidence type="ECO:0000259" key="15">
    <source>
        <dbReference type="Pfam" id="PF17689"/>
    </source>
</evidence>
<dbReference type="EMBL" id="JBHSAX010000014">
    <property type="protein sequence ID" value="MFC3963895.1"/>
    <property type="molecule type" value="Genomic_DNA"/>
</dbReference>
<feature type="transmembrane region" description="Helical" evidence="12">
    <location>
        <begin position="735"/>
        <end position="756"/>
    </location>
</feature>
<feature type="domain" description="Arabinofuranosyltransferase central" evidence="13">
    <location>
        <begin position="252"/>
        <end position="720"/>
    </location>
</feature>
<feature type="transmembrane region" description="Helical" evidence="12">
    <location>
        <begin position="370"/>
        <end position="391"/>
    </location>
</feature>
<feature type="transmembrane region" description="Helical" evidence="12">
    <location>
        <begin position="568"/>
        <end position="589"/>
    </location>
</feature>
<dbReference type="Gene3D" id="3.40.190.160">
    <property type="match status" value="1"/>
</dbReference>
<evidence type="ECO:0000313" key="17">
    <source>
        <dbReference type="Proteomes" id="UP001595696"/>
    </source>
</evidence>
<keyword evidence="10" id="KW-0961">Cell wall biogenesis/degradation</keyword>
<keyword evidence="8 12" id="KW-1133">Transmembrane helix</keyword>
<evidence type="ECO:0000256" key="6">
    <source>
        <dbReference type="ARBA" id="ARBA00022679"/>
    </source>
</evidence>
<reference evidence="17" key="1">
    <citation type="journal article" date="2019" name="Int. J. Syst. Evol. Microbiol.">
        <title>The Global Catalogue of Microorganisms (GCM) 10K type strain sequencing project: providing services to taxonomists for standard genome sequencing and annotation.</title>
        <authorList>
            <consortium name="The Broad Institute Genomics Platform"/>
            <consortium name="The Broad Institute Genome Sequencing Center for Infectious Disease"/>
            <person name="Wu L."/>
            <person name="Ma J."/>
        </authorList>
    </citation>
    <scope>NUCLEOTIDE SEQUENCE [LARGE SCALE GENOMIC DNA]</scope>
    <source>
        <strain evidence="17">CGMCC 4.7330</strain>
    </source>
</reference>
<dbReference type="Gene3D" id="2.60.120.610">
    <property type="entry name" value="arabinofuranosyltransferase like domain"/>
    <property type="match status" value="2"/>
</dbReference>
<evidence type="ECO:0000259" key="14">
    <source>
        <dbReference type="Pfam" id="PF14896"/>
    </source>
</evidence>
<evidence type="ECO:0000313" key="16">
    <source>
        <dbReference type="EMBL" id="MFC3963895.1"/>
    </source>
</evidence>
<sequence length="1140" mass="119213">MRPDRPTAAFTRYRLIALVSGLLGFVLALLTPVLPVRQDATTLDWPQPGAASVEAPLVSYVPLRLDATLPCALLGAAPEADRTPAPDGASLPGGAGSGNPAPPSGTGEQGGAGREQAAPGDSTAVDNATGTAAPEQGTTLLATIPPASPDASAKGLTVTVRDGTLSVLLRDVPMLAAPVAEIQGCTAITATVDDEAATVEFTGATRADGTAFRNTVTRDIRPQLVGVFTDLDERQLTGANLHAELDSRFTSSPSPLKLAVMVLALLATVVALVALHFLDTADGRSARRVLPAHWWRFSIADAAVLGTLLLWHVIGANTSDDGYILNMARVSEKSGYLANYYRWFGVPEAPFGWSYEVLAWMAKISTSSPWMRLPALLAGIVCWLVISREVLPRLGARVRRNRVALWTAGLVFLAFWLPYDNGLRPEPLIAAGALLTWCSIERAIATGRLLPAALGVLIAAFSLAAGPTGLICLAALLAGSRPALVVLVRKVRGSDPVGRAGTALRYLAYGAPILAAGTAVLVVVFADQTMATVREATRVRTEVGPNVAWFDERTRWDSLLMLAPDGSLARRFGVLLMLLCLLVCVLQVLRKNGIPGTSRGPSVRILGIVFGALLLMMFTPTKWTHHFGVYAGLAASLAALAAVAVGVNGIRQTRNRALFAAAVLFVLAITFTGSNGWWYVSSYGVPWWDKAPLVAGKGLSTLFLGLAGVALLVAARAHYRSPFRPAGTPGRFDRLASAPLTVAAALLVLFEVASLLKGAAGQAPAYSIALSNARALAGQPCALADEVLVETDTADSVLLPITGSAADGLAAKNTGFTPDGVAADLTADAEETSSGGANSVDGGAENKTTNTTGAGTGGGVSAQTGINGSAVALPFGLDPARTPVLGSFQGGVQQQASLTTEWYGLNLGDSMRHDPAYRTLVITAAGRIRSVDADGVSTYGSDLKLEYGVRDGDSVRTLGSVLPLDIGPSPSWRNLRVPLDEIPSEANAVRLVAVDNDITPKQWLAVTPPRLPALATLSSVVGTTDPVLLDWHVGLAFPCQRPFDHANGVAEVPRWRILPDRVGSDASNAWQDDIGGGPLGWTGLLLDAQTVPTYLDSDWGRDWGALERFTPLDPAAVPATVSVTEVTRSGLAAEAPIRSR</sequence>
<keyword evidence="9 12" id="KW-0472">Membrane</keyword>
<feature type="transmembrane region" description="Helical" evidence="12">
    <location>
        <begin position="452"/>
        <end position="479"/>
    </location>
</feature>
<evidence type="ECO:0000256" key="10">
    <source>
        <dbReference type="ARBA" id="ARBA00023316"/>
    </source>
</evidence>
<evidence type="ECO:0000259" key="13">
    <source>
        <dbReference type="Pfam" id="PF04602"/>
    </source>
</evidence>
<feature type="transmembrane region" description="Helical" evidence="12">
    <location>
        <begin position="657"/>
        <end position="678"/>
    </location>
</feature>
<feature type="region of interest" description="Disordered" evidence="11">
    <location>
        <begin position="829"/>
        <end position="861"/>
    </location>
</feature>
<evidence type="ECO:0000256" key="12">
    <source>
        <dbReference type="SAM" id="Phobius"/>
    </source>
</evidence>